<feature type="domain" description="MACPF" evidence="1">
    <location>
        <begin position="31"/>
        <end position="375"/>
    </location>
</feature>
<accession>A0A840CLQ5</accession>
<dbReference type="InterPro" id="IPR020864">
    <property type="entry name" value="MACPF"/>
</dbReference>
<dbReference type="Pfam" id="PF18885">
    <property type="entry name" value="DUF5648"/>
    <property type="match status" value="1"/>
</dbReference>
<dbReference type="EMBL" id="JACIEP010000001">
    <property type="protein sequence ID" value="MBB4034384.1"/>
    <property type="molecule type" value="Genomic_DNA"/>
</dbReference>
<dbReference type="AlphaFoldDB" id="A0A840CLQ5"/>
<organism evidence="2 3">
    <name type="scientific">Dysgonomonas hofstadii</name>
    <dbReference type="NCBI Taxonomy" id="637886"/>
    <lineage>
        <taxon>Bacteria</taxon>
        <taxon>Pseudomonadati</taxon>
        <taxon>Bacteroidota</taxon>
        <taxon>Bacteroidia</taxon>
        <taxon>Bacteroidales</taxon>
        <taxon>Dysgonomonadaceae</taxon>
        <taxon>Dysgonomonas</taxon>
    </lineage>
</organism>
<reference evidence="2 3" key="1">
    <citation type="submission" date="2020-08" db="EMBL/GenBank/DDBJ databases">
        <title>Genomic Encyclopedia of Type Strains, Phase IV (KMG-IV): sequencing the most valuable type-strain genomes for metagenomic binning, comparative biology and taxonomic classification.</title>
        <authorList>
            <person name="Goeker M."/>
        </authorList>
    </citation>
    <scope>NUCLEOTIDE SEQUENCE [LARGE SCALE GENOMIC DNA]</scope>
    <source>
        <strain evidence="2 3">DSM 104969</strain>
    </source>
</reference>
<dbReference type="PROSITE" id="PS51257">
    <property type="entry name" value="PROKAR_LIPOPROTEIN"/>
    <property type="match status" value="1"/>
</dbReference>
<dbReference type="InterPro" id="IPR043708">
    <property type="entry name" value="DUF5648"/>
</dbReference>
<proteinExistence type="predicted"/>
<name>A0A840CLQ5_9BACT</name>
<dbReference type="RefSeq" id="WP_183305326.1">
    <property type="nucleotide sequence ID" value="NZ_JACIEP010000001.1"/>
</dbReference>
<evidence type="ECO:0000313" key="3">
    <source>
        <dbReference type="Proteomes" id="UP000555103"/>
    </source>
</evidence>
<evidence type="ECO:0000313" key="2">
    <source>
        <dbReference type="EMBL" id="MBB4034384.1"/>
    </source>
</evidence>
<protein>
    <recommendedName>
        <fullName evidence="1">MACPF domain-containing protein</fullName>
    </recommendedName>
</protein>
<evidence type="ECO:0000259" key="1">
    <source>
        <dbReference type="PROSITE" id="PS51412"/>
    </source>
</evidence>
<dbReference type="Proteomes" id="UP000555103">
    <property type="component" value="Unassembled WGS sequence"/>
</dbReference>
<comment type="caution">
    <text evidence="2">The sequence shown here is derived from an EMBL/GenBank/DDBJ whole genome shotgun (WGS) entry which is preliminary data.</text>
</comment>
<keyword evidence="3" id="KW-1185">Reference proteome</keyword>
<sequence length="506" mass="57449">MRKFVYFAFVFFLTSCTNDENYGVGNETTDAERDLSLKNMDPAKYHATGYGYDITEGFLSYGALKAPVLNLVTFTADDPAAFSTPPPPAETNNTFYYGINSIEYIHSIVEKTNLQGSIGASVLSPEEGQTKSATLEIMPFSKGVTIDQISGKPLPSYSYSSKYSFAHADFWKWLRRYVLDADPTKFANSRYLHPYFVEDLKKVTDANTAYKFVEKYGTNVLTDFVTGGIYRCNYTSSVIKTSNWRETTDVVKAGLEVNLSIVKLGASSETTTEEQIRLNEQNNTYSGRIHTIGGDTNGLSAEFSNENPPKITVDFGAWASTVDDSNSRVITINWDKAYPVYDYITDPTKKALVKAAVHQYIVDSQPNVISTVPFYRYLHDRSVDHFYTTWWNDTQGEGAWRFENVECYILDKPTTGAIPLYEFWNAKWVDHFLTTDPVSSWLGSGWTKTSDIKGYIYTTQKEGTVPLHQYWSERYKDHFFTVHYAPTEGNGEWKYEHIIGYVYPAN</sequence>
<dbReference type="Pfam" id="PF01823">
    <property type="entry name" value="MACPF"/>
    <property type="match status" value="1"/>
</dbReference>
<gene>
    <name evidence="2" type="ORF">GGR21_000269</name>
</gene>
<dbReference type="PROSITE" id="PS51412">
    <property type="entry name" value="MACPF_2"/>
    <property type="match status" value="1"/>
</dbReference>